<reference evidence="3" key="1">
    <citation type="journal article" date="2013" name="Nat. Genet.">
        <title>The draft genomes of soft-shell turtle and green sea turtle yield insights into the development and evolution of the turtle-specific body plan.</title>
        <authorList>
            <person name="Wang Z."/>
            <person name="Pascual-Anaya J."/>
            <person name="Zadissa A."/>
            <person name="Li W."/>
            <person name="Niimura Y."/>
            <person name="Huang Z."/>
            <person name="Li C."/>
            <person name="White S."/>
            <person name="Xiong Z."/>
            <person name="Fang D."/>
            <person name="Wang B."/>
            <person name="Ming Y."/>
            <person name="Chen Y."/>
            <person name="Zheng Y."/>
            <person name="Kuraku S."/>
            <person name="Pignatelli M."/>
            <person name="Herrero J."/>
            <person name="Beal K."/>
            <person name="Nozawa M."/>
            <person name="Li Q."/>
            <person name="Wang J."/>
            <person name="Zhang H."/>
            <person name="Yu L."/>
            <person name="Shigenobu S."/>
            <person name="Wang J."/>
            <person name="Liu J."/>
            <person name="Flicek P."/>
            <person name="Searle S."/>
            <person name="Wang J."/>
            <person name="Kuratani S."/>
            <person name="Yin Y."/>
            <person name="Aken B."/>
            <person name="Zhang G."/>
            <person name="Irie N."/>
        </authorList>
    </citation>
    <scope>NUCLEOTIDE SEQUENCE [LARGE SCALE GENOMIC DNA]</scope>
</reference>
<name>M7APJ7_CHEMY</name>
<evidence type="ECO:0000313" key="3">
    <source>
        <dbReference type="Proteomes" id="UP000031443"/>
    </source>
</evidence>
<accession>M7APJ7</accession>
<protein>
    <submittedName>
        <fullName evidence="2">Uncharacterized protein</fullName>
    </submittedName>
</protein>
<dbReference type="EMBL" id="KB598657">
    <property type="protein sequence ID" value="EMP24705.1"/>
    <property type="molecule type" value="Genomic_DNA"/>
</dbReference>
<organism evidence="2 3">
    <name type="scientific">Chelonia mydas</name>
    <name type="common">Green sea-turtle</name>
    <name type="synonym">Chelonia agassizi</name>
    <dbReference type="NCBI Taxonomy" id="8469"/>
    <lineage>
        <taxon>Eukaryota</taxon>
        <taxon>Metazoa</taxon>
        <taxon>Chordata</taxon>
        <taxon>Craniata</taxon>
        <taxon>Vertebrata</taxon>
        <taxon>Euteleostomi</taxon>
        <taxon>Archelosauria</taxon>
        <taxon>Testudinata</taxon>
        <taxon>Testudines</taxon>
        <taxon>Cryptodira</taxon>
        <taxon>Durocryptodira</taxon>
        <taxon>Americhelydia</taxon>
        <taxon>Chelonioidea</taxon>
        <taxon>Cheloniidae</taxon>
        <taxon>Chelonia</taxon>
    </lineage>
</organism>
<feature type="region of interest" description="Disordered" evidence="1">
    <location>
        <begin position="184"/>
        <end position="272"/>
    </location>
</feature>
<evidence type="ECO:0000313" key="2">
    <source>
        <dbReference type="EMBL" id="EMP24705.1"/>
    </source>
</evidence>
<gene>
    <name evidence="2" type="ORF">UY3_18252</name>
</gene>
<feature type="compositionally biased region" description="Polar residues" evidence="1">
    <location>
        <begin position="94"/>
        <end position="122"/>
    </location>
</feature>
<keyword evidence="3" id="KW-1185">Reference proteome</keyword>
<feature type="region of interest" description="Disordered" evidence="1">
    <location>
        <begin position="80"/>
        <end position="122"/>
    </location>
</feature>
<proteinExistence type="predicted"/>
<dbReference type="AlphaFoldDB" id="M7APJ7"/>
<sequence length="356" mass="38111">MLQNITLYNPQGIGPPVQNAPEHHTVQPTGHRAIGPECSRTSQCTTLTLRGTGPLIQNVTVYNPDTAGPSIQNITVFNPNTAGPRAIDPERSRTSQGTTPTLRGHPSRTSQCTTPTLRGTGPSIQNVRVYNPDSRLTGPSIQNVTGYNPYAAGHGAIDPECQKCTTLTHGSINPERHRVQPLRCGARGHRSRMSECTTPMHGAINPERHRVQPRSTGPSIQNVTGYNPDAVGPSTQNAPERHRARPRSTGPSTQNAPERHRVQPGRCGARGPIDPEPEGLEVSLANDGYEMLPAPGTVEPQYLLKPFDATANICVCYEKNGAFGLAAAEQLVTVLTAFHPLGGSECTCLPFGDVVS</sequence>
<feature type="compositionally biased region" description="Polar residues" evidence="1">
    <location>
        <begin position="213"/>
        <end position="225"/>
    </location>
</feature>
<evidence type="ECO:0000256" key="1">
    <source>
        <dbReference type="SAM" id="MobiDB-lite"/>
    </source>
</evidence>
<dbReference type="Proteomes" id="UP000031443">
    <property type="component" value="Unassembled WGS sequence"/>
</dbReference>